<evidence type="ECO:0000313" key="3">
    <source>
        <dbReference type="Proteomes" id="UP000053257"/>
    </source>
</evidence>
<keyword evidence="3" id="KW-1185">Reference proteome</keyword>
<protein>
    <submittedName>
        <fullName evidence="2">Uncharacterized protein</fullName>
    </submittedName>
</protein>
<dbReference type="EMBL" id="KN840686">
    <property type="protein sequence ID" value="KIP02279.1"/>
    <property type="molecule type" value="Genomic_DNA"/>
</dbReference>
<dbReference type="Proteomes" id="UP000053257">
    <property type="component" value="Unassembled WGS sequence"/>
</dbReference>
<proteinExistence type="predicted"/>
<dbReference type="OrthoDB" id="2418900at2759"/>
<dbReference type="Pfam" id="PF18759">
    <property type="entry name" value="Plavaka"/>
    <property type="match status" value="1"/>
</dbReference>
<feature type="region of interest" description="Disordered" evidence="1">
    <location>
        <begin position="1"/>
        <end position="58"/>
    </location>
</feature>
<organism evidence="2 3">
    <name type="scientific">Phlebiopsis gigantea (strain 11061_1 CR5-6)</name>
    <name type="common">White-rot fungus</name>
    <name type="synonym">Peniophora gigantea</name>
    <dbReference type="NCBI Taxonomy" id="745531"/>
    <lineage>
        <taxon>Eukaryota</taxon>
        <taxon>Fungi</taxon>
        <taxon>Dikarya</taxon>
        <taxon>Basidiomycota</taxon>
        <taxon>Agaricomycotina</taxon>
        <taxon>Agaricomycetes</taxon>
        <taxon>Polyporales</taxon>
        <taxon>Phanerochaetaceae</taxon>
        <taxon>Phlebiopsis</taxon>
    </lineage>
</organism>
<sequence length="947" mass="107119">MADPLLRASEPEPPLDQTSASQPPSEFDHEAASPALDSFPPTVEADLEGADTDATHPRTAYVEEVADIEYGGRRFVEPCPPELLAGAPYPDLSRTNFDIIRDDQILHGEDILGPFKNDAEWQLAKWLMKNVGHNQAEEFLKLSVIQDASLAFTSKDKLLEAIDALPSGGLTWRCKEITQTGDLKDLEGNARTESLELWYRDPLECVQELLGNPQFANHLAYAPQRVFRDQDGKIREVSEMWSAEWWWETQKRVPIGTTIAPLILSSDKTSLSQFRGDKSAWPIYLTVGNLSKETRRSPSMHGTILLGYLPVPKFDCFSEKVRSLAKYQAFHTCVRIILESLYQLDTSGIEMTCADRLVRRVLPILAAYVADYPEQCLVAVCMENRCPTDEVQPNERGSHQCNAPRDQQEILELLGAHHRGELSSHARTRFEELGLRAIHEPFWKGLPFTNIFTCFTPDLLHQLHKGVFKDHLVKWCTAILGKNELDERFRCIPTLSGLKHFKNGISGVSQWTGHEHKQMERVFLALLAGGVDDEVVRAARALLEFIYLASLQSQTTTTLTALRQALDDFHAHKDAFIEFGGRHPAHFNIPKYHMLEHYYDLILKFGSTDGFNTEWSERLHIDYAKEAYRATNKRDYTIQMTRWLTRQEAVDRFTVYLKWCRSGAYRTAQDVLDTQASSSRQPEPGAVHLEITRESSTPASGIKIAQRGLLRRTYQVAAAHPPALRAVSAHHIVNGMGASRFLPSLQSFLHLHGSPITPRLCDEFSLFKELVILLPSIPEVSDTKLKNIVRASPPVPALGRQPFQPARTDFALLRTGEVNEVTAETPLQGLRIAHVRAIFRLPPIFGIKHTHPLIYIEWFTPFRQPDAVTGMYTVSRSTRQGLPYAEIVEASRVVRNCHLVPAFGKTKNPLWRSENVQDRCKKFIHNSYIDYHMFCMVALKHSGCVAG</sequence>
<accession>A0A0C3NCL7</accession>
<gene>
    <name evidence="2" type="ORF">PHLGIDRAFT_79331</name>
</gene>
<dbReference type="STRING" id="745531.A0A0C3NCL7"/>
<dbReference type="InterPro" id="IPR041078">
    <property type="entry name" value="Plavaka"/>
</dbReference>
<evidence type="ECO:0000256" key="1">
    <source>
        <dbReference type="SAM" id="MobiDB-lite"/>
    </source>
</evidence>
<reference evidence="2 3" key="1">
    <citation type="journal article" date="2014" name="PLoS Genet.">
        <title>Analysis of the Phlebiopsis gigantea genome, transcriptome and secretome provides insight into its pioneer colonization strategies of wood.</title>
        <authorList>
            <person name="Hori C."/>
            <person name="Ishida T."/>
            <person name="Igarashi K."/>
            <person name="Samejima M."/>
            <person name="Suzuki H."/>
            <person name="Master E."/>
            <person name="Ferreira P."/>
            <person name="Ruiz-Duenas F.J."/>
            <person name="Held B."/>
            <person name="Canessa P."/>
            <person name="Larrondo L.F."/>
            <person name="Schmoll M."/>
            <person name="Druzhinina I.S."/>
            <person name="Kubicek C.P."/>
            <person name="Gaskell J.A."/>
            <person name="Kersten P."/>
            <person name="St John F."/>
            <person name="Glasner J."/>
            <person name="Sabat G."/>
            <person name="Splinter BonDurant S."/>
            <person name="Syed K."/>
            <person name="Yadav J."/>
            <person name="Mgbeahuruike A.C."/>
            <person name="Kovalchuk A."/>
            <person name="Asiegbu F.O."/>
            <person name="Lackner G."/>
            <person name="Hoffmeister D."/>
            <person name="Rencoret J."/>
            <person name="Gutierrez A."/>
            <person name="Sun H."/>
            <person name="Lindquist E."/>
            <person name="Barry K."/>
            <person name="Riley R."/>
            <person name="Grigoriev I.V."/>
            <person name="Henrissat B."/>
            <person name="Kues U."/>
            <person name="Berka R.M."/>
            <person name="Martinez A.T."/>
            <person name="Covert S.F."/>
            <person name="Blanchette R.A."/>
            <person name="Cullen D."/>
        </authorList>
    </citation>
    <scope>NUCLEOTIDE SEQUENCE [LARGE SCALE GENOMIC DNA]</scope>
    <source>
        <strain evidence="2 3">11061_1 CR5-6</strain>
    </source>
</reference>
<dbReference type="HOGENOM" id="CLU_006344_4_2_1"/>
<name>A0A0C3NCL7_PHLG1</name>
<dbReference type="AlphaFoldDB" id="A0A0C3NCL7"/>
<evidence type="ECO:0000313" key="2">
    <source>
        <dbReference type="EMBL" id="KIP02279.1"/>
    </source>
</evidence>